<name>A0ABP0VQ88_9BRYO</name>
<reference evidence="1" key="1">
    <citation type="submission" date="2024-02" db="EMBL/GenBank/DDBJ databases">
        <authorList>
            <consortium name="ELIXIR-Norway"/>
            <consortium name="Elixir Norway"/>
        </authorList>
    </citation>
    <scope>NUCLEOTIDE SEQUENCE</scope>
</reference>
<organism evidence="1 2">
    <name type="scientific">Sphagnum jensenii</name>
    <dbReference type="NCBI Taxonomy" id="128206"/>
    <lineage>
        <taxon>Eukaryota</taxon>
        <taxon>Viridiplantae</taxon>
        <taxon>Streptophyta</taxon>
        <taxon>Embryophyta</taxon>
        <taxon>Bryophyta</taxon>
        <taxon>Sphagnophytina</taxon>
        <taxon>Sphagnopsida</taxon>
        <taxon>Sphagnales</taxon>
        <taxon>Sphagnaceae</taxon>
        <taxon>Sphagnum</taxon>
    </lineage>
</organism>
<sequence length="114" mass="13095">MGMWYVCGSDDWTAFQIHMDAVLSLPVIAENLQDHPFSPFSEEEMGVKFEQVNAFILELQAMDTPDLHQGPLLADLEVEKRCLLWKAHNAEDQQERPDSASVNLAQSILRYFER</sequence>
<dbReference type="EMBL" id="OZ020105">
    <property type="protein sequence ID" value="CAK9256644.1"/>
    <property type="molecule type" value="Genomic_DNA"/>
</dbReference>
<gene>
    <name evidence="1" type="ORF">CSSPJE1EN1_LOCUS2122</name>
</gene>
<dbReference type="Proteomes" id="UP001497444">
    <property type="component" value="Chromosome 10"/>
</dbReference>
<keyword evidence="2" id="KW-1185">Reference proteome</keyword>
<accession>A0ABP0VQ88</accession>
<protein>
    <submittedName>
        <fullName evidence="1">Uncharacterized protein</fullName>
    </submittedName>
</protein>
<evidence type="ECO:0000313" key="2">
    <source>
        <dbReference type="Proteomes" id="UP001497444"/>
    </source>
</evidence>
<proteinExistence type="predicted"/>
<evidence type="ECO:0000313" key="1">
    <source>
        <dbReference type="EMBL" id="CAK9256644.1"/>
    </source>
</evidence>